<evidence type="ECO:0000256" key="1">
    <source>
        <dbReference type="ARBA" id="ARBA00022884"/>
    </source>
</evidence>
<feature type="region of interest" description="Disordered" evidence="2">
    <location>
        <begin position="145"/>
        <end position="191"/>
    </location>
</feature>
<dbReference type="PANTHER" id="PTHR10693">
    <property type="entry name" value="RAS GTPASE-ACTIVATING PROTEIN-BINDING PROTEIN"/>
    <property type="match status" value="1"/>
</dbReference>
<dbReference type="GO" id="GO:1990904">
    <property type="term" value="C:ribonucleoprotein complex"/>
    <property type="evidence" value="ECO:0007669"/>
    <property type="project" value="TreeGrafter"/>
</dbReference>
<dbReference type="InterPro" id="IPR032710">
    <property type="entry name" value="NTF2-like_dom_sf"/>
</dbReference>
<dbReference type="Gene3D" id="3.10.450.50">
    <property type="match status" value="1"/>
</dbReference>
<reference evidence="5" key="1">
    <citation type="submission" date="2013-09" db="EMBL/GenBank/DDBJ databases">
        <title>Corchorus olitorius genome sequencing.</title>
        <authorList>
            <person name="Alam M."/>
            <person name="Haque M.S."/>
            <person name="Islam M.S."/>
            <person name="Emdad E.M."/>
            <person name="Islam M.M."/>
            <person name="Ahmed B."/>
            <person name="Halim A."/>
            <person name="Hossen Q.M.M."/>
            <person name="Hossain M.Z."/>
            <person name="Ahmed R."/>
            <person name="Khan M.M."/>
            <person name="Islam R."/>
            <person name="Rashid M.M."/>
            <person name="Khan S.A."/>
            <person name="Rahman M.S."/>
            <person name="Alam M."/>
            <person name="Yahiya A.S."/>
            <person name="Khan M.S."/>
            <person name="Azam M.S."/>
            <person name="Haque T."/>
            <person name="Lashkar M.Z.H."/>
            <person name="Akhand A.I."/>
            <person name="Morshed G."/>
            <person name="Roy S."/>
            <person name="Uddin K.S."/>
            <person name="Rabeya T."/>
            <person name="Hossain A.S."/>
            <person name="Chowdhury A."/>
            <person name="Snigdha A.R."/>
            <person name="Mortoza M.S."/>
            <person name="Matin S.A."/>
            <person name="Hoque S.M.E."/>
            <person name="Islam M.K."/>
            <person name="Roy D.K."/>
            <person name="Haider R."/>
            <person name="Moosa M.M."/>
            <person name="Elias S.M."/>
            <person name="Hasan A.M."/>
            <person name="Jahan S."/>
            <person name="Shafiuddin M."/>
            <person name="Mahmood N."/>
            <person name="Shommy N.S."/>
        </authorList>
    </citation>
    <scope>NUCLEOTIDE SEQUENCE [LARGE SCALE GENOMIC DNA]</scope>
    <source>
        <strain evidence="5">cv. O-4</strain>
    </source>
</reference>
<comment type="caution">
    <text evidence="4">The sequence shown here is derived from an EMBL/GenBank/DDBJ whole genome shotgun (WGS) entry which is preliminary data.</text>
</comment>
<dbReference type="Pfam" id="PF02136">
    <property type="entry name" value="NTF2"/>
    <property type="match status" value="1"/>
</dbReference>
<feature type="domain" description="NTF2" evidence="3">
    <location>
        <begin position="14"/>
        <end position="130"/>
    </location>
</feature>
<evidence type="ECO:0000259" key="3">
    <source>
        <dbReference type="PROSITE" id="PS50177"/>
    </source>
</evidence>
<evidence type="ECO:0000313" key="5">
    <source>
        <dbReference type="Proteomes" id="UP000187203"/>
    </source>
</evidence>
<organism evidence="4 5">
    <name type="scientific">Corchorus olitorius</name>
    <dbReference type="NCBI Taxonomy" id="93759"/>
    <lineage>
        <taxon>Eukaryota</taxon>
        <taxon>Viridiplantae</taxon>
        <taxon>Streptophyta</taxon>
        <taxon>Embryophyta</taxon>
        <taxon>Tracheophyta</taxon>
        <taxon>Spermatophyta</taxon>
        <taxon>Magnoliopsida</taxon>
        <taxon>eudicotyledons</taxon>
        <taxon>Gunneridae</taxon>
        <taxon>Pentapetalae</taxon>
        <taxon>rosids</taxon>
        <taxon>malvids</taxon>
        <taxon>Malvales</taxon>
        <taxon>Malvaceae</taxon>
        <taxon>Grewioideae</taxon>
        <taxon>Apeibeae</taxon>
        <taxon>Corchorus</taxon>
    </lineage>
</organism>
<keyword evidence="5" id="KW-1185">Reference proteome</keyword>
<dbReference type="PANTHER" id="PTHR10693:SF85">
    <property type="entry name" value="G3BP-LIKE PROTEIN"/>
    <property type="match status" value="1"/>
</dbReference>
<dbReference type="PROSITE" id="PS50177">
    <property type="entry name" value="NTF2_DOMAIN"/>
    <property type="match status" value="1"/>
</dbReference>
<dbReference type="GO" id="GO:0005829">
    <property type="term" value="C:cytosol"/>
    <property type="evidence" value="ECO:0007669"/>
    <property type="project" value="TreeGrafter"/>
</dbReference>
<dbReference type="STRING" id="93759.A0A1R3HNX0"/>
<proteinExistence type="predicted"/>
<dbReference type="InterPro" id="IPR002075">
    <property type="entry name" value="NTF2_dom"/>
</dbReference>
<dbReference type="InterPro" id="IPR039539">
    <property type="entry name" value="Ras_GTPase_bind_prot"/>
</dbReference>
<dbReference type="FunFam" id="3.10.450.50:FF:000003">
    <property type="entry name" value="Nuclear transport factor 2 family protein"/>
    <property type="match status" value="1"/>
</dbReference>
<dbReference type="OrthoDB" id="339151at2759"/>
<dbReference type="Proteomes" id="UP000187203">
    <property type="component" value="Unassembled WGS sequence"/>
</dbReference>
<accession>A0A1R3HNX0</accession>
<feature type="compositionally biased region" description="Gly residues" evidence="2">
    <location>
        <begin position="291"/>
        <end position="300"/>
    </location>
</feature>
<dbReference type="InterPro" id="IPR018222">
    <property type="entry name" value="Nuclear_transport_factor_2_euk"/>
</dbReference>
<keyword evidence="1" id="KW-0694">RNA-binding</keyword>
<dbReference type="GO" id="GO:0003729">
    <property type="term" value="F:mRNA binding"/>
    <property type="evidence" value="ECO:0007669"/>
    <property type="project" value="TreeGrafter"/>
</dbReference>
<dbReference type="SUPFAM" id="SSF54427">
    <property type="entry name" value="NTF2-like"/>
    <property type="match status" value="1"/>
</dbReference>
<name>A0A1R3HNX0_9ROSI</name>
<dbReference type="AlphaFoldDB" id="A0A1R3HNX0"/>
<feature type="region of interest" description="Disordered" evidence="2">
    <location>
        <begin position="250"/>
        <end position="367"/>
    </location>
</feature>
<protein>
    <submittedName>
        <fullName evidence="4">Nuclear transport factor 2</fullName>
    </submittedName>
</protein>
<feature type="compositionally biased region" description="Basic and acidic residues" evidence="2">
    <location>
        <begin position="303"/>
        <end position="316"/>
    </location>
</feature>
<evidence type="ECO:0000313" key="4">
    <source>
        <dbReference type="EMBL" id="OMO72038.1"/>
    </source>
</evidence>
<sequence length="367" mass="39630">MATQSESSHDPEVVGRAFAEQFYTILHEQPTHAFKFYQDSSVLSRPGPDGVMKSVTGVKEINDLILSLDFKSYRAQIIFADPQLSFAKGVIVLVTGYLIGADNVRRKFTQSFFLAPQESGYYVSNDVFRYVDDIEPEPVAVANNDVDESTQAALSPDPELTDEPENAVANNNTAPLANGDANGEEVSHSSDNRKDAVVENGVVAENVVPSSEIVQKDSLPVSEISTPIISEDAPKKTYLSVVHALSKNSSPFVLRPPAPKPKAIEQPRRVAAPEASAPKSNKALERNNSFSGGGNGGRQGRGGHRDENGYRNDNAKGRGNLNGGRNSGRNEKNESSGQTRGNGGRNEDSNKKVHQNGGPKVTREDQN</sequence>
<dbReference type="CDD" id="cd00780">
    <property type="entry name" value="NTF2"/>
    <property type="match status" value="1"/>
</dbReference>
<evidence type="ECO:0000256" key="2">
    <source>
        <dbReference type="SAM" id="MobiDB-lite"/>
    </source>
</evidence>
<gene>
    <name evidence="4" type="ORF">COLO4_27875</name>
</gene>
<dbReference type="EMBL" id="AWUE01019706">
    <property type="protein sequence ID" value="OMO72038.1"/>
    <property type="molecule type" value="Genomic_DNA"/>
</dbReference>